<dbReference type="AlphaFoldDB" id="A0A3N0VHM4"/>
<dbReference type="EMBL" id="RJVO01000002">
    <property type="protein sequence ID" value="ROH91718.1"/>
    <property type="molecule type" value="Genomic_DNA"/>
</dbReference>
<organism evidence="2 3">
    <name type="scientific">Stagnimonas aquatica</name>
    <dbReference type="NCBI Taxonomy" id="2689987"/>
    <lineage>
        <taxon>Bacteria</taxon>
        <taxon>Pseudomonadati</taxon>
        <taxon>Pseudomonadota</taxon>
        <taxon>Gammaproteobacteria</taxon>
        <taxon>Nevskiales</taxon>
        <taxon>Nevskiaceae</taxon>
        <taxon>Stagnimonas</taxon>
    </lineage>
</organism>
<comment type="caution">
    <text evidence="2">The sequence shown here is derived from an EMBL/GenBank/DDBJ whole genome shotgun (WGS) entry which is preliminary data.</text>
</comment>
<evidence type="ECO:0000313" key="2">
    <source>
        <dbReference type="EMBL" id="ROH91718.1"/>
    </source>
</evidence>
<dbReference type="InParanoid" id="A0A3N0VHM4"/>
<reference evidence="2 3" key="1">
    <citation type="submission" date="2018-10" db="EMBL/GenBank/DDBJ databases">
        <authorList>
            <person name="Chen W.-M."/>
        </authorList>
    </citation>
    <scope>NUCLEOTIDE SEQUENCE [LARGE SCALE GENOMIC DNA]</scope>
    <source>
        <strain evidence="2 3">THS-13</strain>
    </source>
</reference>
<name>A0A3N0VHM4_9GAMM</name>
<sequence>MQATTPKTSGLRRWHRRIAWLALAAALCFALTGALHPLMTRFQPKPAQFMPPPSTPLAEALPAPAAALAAAGIGELAALRMVDDGARWLWRARLPDGEVRYLDARSGQALPADTERAQAERLARWYSGEMQAALLQAEPVTAFDADYAYVNRLLPVWRLRFDRPDGLVAYVSTEEDRLAGLSDDRKRGFQALFRALHTWAWLPAPARNAWINLLLAGVALTVLVGLVLALRSPGGRRWNLRRLHRWGGLGVALAALAWVLSGYVQARGNAEREQGQAPQRPLSLAATTLTAPVLAPARAKAGASLVRLAGEPAWRWSLQPPETTTGRGLAMGEHQHHGRAPAGAASASSAWYVSAGDGAPRDNGEAAHLAELAAYFGIASAASSALPVTAFSPEYGFLFKRLPVWKLETADAEHSTYFIDTASERLAARITDGDRQAGALFAYAHKWEWVTPWAGKDWRDGLSAAFALLLIGVALGGTWLRRRSKAVG</sequence>
<keyword evidence="1" id="KW-0472">Membrane</keyword>
<dbReference type="Proteomes" id="UP000282106">
    <property type="component" value="Unassembled WGS sequence"/>
</dbReference>
<keyword evidence="3" id="KW-1185">Reference proteome</keyword>
<keyword evidence="1" id="KW-0812">Transmembrane</keyword>
<feature type="transmembrane region" description="Helical" evidence="1">
    <location>
        <begin position="461"/>
        <end position="480"/>
    </location>
</feature>
<dbReference type="RefSeq" id="WP_123210762.1">
    <property type="nucleotide sequence ID" value="NZ_RJVO01000002.1"/>
</dbReference>
<evidence type="ECO:0008006" key="4">
    <source>
        <dbReference type="Google" id="ProtNLM"/>
    </source>
</evidence>
<gene>
    <name evidence="2" type="ORF">ED208_04850</name>
</gene>
<keyword evidence="1" id="KW-1133">Transmembrane helix</keyword>
<accession>A0A3N0VHM4</accession>
<proteinExistence type="predicted"/>
<evidence type="ECO:0000256" key="1">
    <source>
        <dbReference type="SAM" id="Phobius"/>
    </source>
</evidence>
<feature type="transmembrane region" description="Helical" evidence="1">
    <location>
        <begin position="210"/>
        <end position="231"/>
    </location>
</feature>
<evidence type="ECO:0000313" key="3">
    <source>
        <dbReference type="Proteomes" id="UP000282106"/>
    </source>
</evidence>
<feature type="transmembrane region" description="Helical" evidence="1">
    <location>
        <begin position="243"/>
        <end position="264"/>
    </location>
</feature>
<protein>
    <recommendedName>
        <fullName evidence="4">PepSY domain-containing protein</fullName>
    </recommendedName>
</protein>